<gene>
    <name evidence="2" type="ORF">QW060_06540</name>
</gene>
<name>A0ABT8CQJ3_9FLAO</name>
<evidence type="ECO:0000313" key="2">
    <source>
        <dbReference type="EMBL" id="MDN3706789.1"/>
    </source>
</evidence>
<evidence type="ECO:0000256" key="1">
    <source>
        <dbReference type="SAM" id="SignalP"/>
    </source>
</evidence>
<evidence type="ECO:0000313" key="3">
    <source>
        <dbReference type="Proteomes" id="UP001242368"/>
    </source>
</evidence>
<proteinExistence type="predicted"/>
<protein>
    <submittedName>
        <fullName evidence="2">Uncharacterized protein</fullName>
    </submittedName>
</protein>
<organism evidence="2 3">
    <name type="scientific">Paenimyroides ceti</name>
    <dbReference type="NCBI Taxonomy" id="395087"/>
    <lineage>
        <taxon>Bacteria</taxon>
        <taxon>Pseudomonadati</taxon>
        <taxon>Bacteroidota</taxon>
        <taxon>Flavobacteriia</taxon>
        <taxon>Flavobacteriales</taxon>
        <taxon>Flavobacteriaceae</taxon>
        <taxon>Paenimyroides</taxon>
    </lineage>
</organism>
<keyword evidence="1" id="KW-0732">Signal</keyword>
<dbReference type="Proteomes" id="UP001242368">
    <property type="component" value="Unassembled WGS sequence"/>
</dbReference>
<sequence length="125" mass="14912">MKTIHLKLCLLFTFISLNVFSQEKSNFKIEIYKETSGETWLICHEGCNWTDLKIDQLKNKEGWFINEDGMQSEEKKKSHFSFTIRQNKDTFLLKGRQNTHWSELKFKYNEPVFLTNDGIQNIDIQ</sequence>
<accession>A0ABT8CQJ3</accession>
<comment type="caution">
    <text evidence="2">The sequence shown here is derived from an EMBL/GenBank/DDBJ whole genome shotgun (WGS) entry which is preliminary data.</text>
</comment>
<dbReference type="RefSeq" id="WP_290362842.1">
    <property type="nucleotide sequence ID" value="NZ_JAUFQU010000001.1"/>
</dbReference>
<reference evidence="3" key="1">
    <citation type="journal article" date="2019" name="Int. J. Syst. Evol. Microbiol.">
        <title>The Global Catalogue of Microorganisms (GCM) 10K type strain sequencing project: providing services to taxonomists for standard genome sequencing and annotation.</title>
        <authorList>
            <consortium name="The Broad Institute Genomics Platform"/>
            <consortium name="The Broad Institute Genome Sequencing Center for Infectious Disease"/>
            <person name="Wu L."/>
            <person name="Ma J."/>
        </authorList>
    </citation>
    <scope>NUCLEOTIDE SEQUENCE [LARGE SCALE GENOMIC DNA]</scope>
    <source>
        <strain evidence="3">CECT 7184</strain>
    </source>
</reference>
<feature type="chain" id="PRO_5045605311" evidence="1">
    <location>
        <begin position="22"/>
        <end position="125"/>
    </location>
</feature>
<dbReference type="EMBL" id="JAUFQU010000001">
    <property type="protein sequence ID" value="MDN3706789.1"/>
    <property type="molecule type" value="Genomic_DNA"/>
</dbReference>
<feature type="signal peptide" evidence="1">
    <location>
        <begin position="1"/>
        <end position="21"/>
    </location>
</feature>
<keyword evidence="3" id="KW-1185">Reference proteome</keyword>